<dbReference type="RefSeq" id="WP_377406405.1">
    <property type="nucleotide sequence ID" value="NZ_JBHTFQ010000012.1"/>
</dbReference>
<dbReference type="InterPro" id="IPR036388">
    <property type="entry name" value="WH-like_DNA-bd_sf"/>
</dbReference>
<sequence length="384" mass="43679">MRWNWTQPDWPNFRYDSAVVEHLERRFLLTSGEILGAVRHVTDDERDRLRIELLSEEAMRTSAIEGEMLDRASVQSSLRRQFGLTADGAPSRPREKGVAEMMVDVYSTYAAPLTHETLSRWHGMLLAHDRGLETIGAYRRHADAMQIVSGRIDRPTVHFEAPPSAQVQAEMEVFVDWFNRTAADGPTPLPALTRAALGHLWFESIHPFEDGNGRLGRALAEKSLAQNIGQPSLIALAYTIERERKAYYDQLETHQKTLDVTAWLIWFADIVLKAQQVTLTRVAFFIAKAKFYYQFRDRLNDRQAKVIDRMFREGPDGFKGGLSAENYIAMTGTSRATTTRDLQDLVEMGALSRTGERRHTRYWLKHVTSAVGPPTARFSLTPST</sequence>
<evidence type="ECO:0000259" key="1">
    <source>
        <dbReference type="PROSITE" id="PS51459"/>
    </source>
</evidence>
<protein>
    <submittedName>
        <fullName evidence="2">Fic family protein</fullName>
    </submittedName>
</protein>
<proteinExistence type="predicted"/>
<keyword evidence="3" id="KW-1185">Reference proteome</keyword>
<dbReference type="Pfam" id="PF13776">
    <property type="entry name" value="DUF4172"/>
    <property type="match status" value="1"/>
</dbReference>
<gene>
    <name evidence="2" type="ORF">ACFQXB_17345</name>
</gene>
<comment type="caution">
    <text evidence="2">The sequence shown here is derived from an EMBL/GenBank/DDBJ whole genome shotgun (WGS) entry which is preliminary data.</text>
</comment>
<dbReference type="Gene3D" id="1.10.3290.10">
    <property type="entry name" value="Fido-like domain"/>
    <property type="match status" value="1"/>
</dbReference>
<dbReference type="Proteomes" id="UP001596516">
    <property type="component" value="Unassembled WGS sequence"/>
</dbReference>
<dbReference type="Pfam" id="PF02661">
    <property type="entry name" value="Fic"/>
    <property type="match status" value="1"/>
</dbReference>
<dbReference type="Gene3D" id="1.10.10.10">
    <property type="entry name" value="Winged helix-like DNA-binding domain superfamily/Winged helix DNA-binding domain"/>
    <property type="match status" value="1"/>
</dbReference>
<reference evidence="3" key="1">
    <citation type="journal article" date="2019" name="Int. J. Syst. Evol. Microbiol.">
        <title>The Global Catalogue of Microorganisms (GCM) 10K type strain sequencing project: providing services to taxonomists for standard genome sequencing and annotation.</title>
        <authorList>
            <consortium name="The Broad Institute Genomics Platform"/>
            <consortium name="The Broad Institute Genome Sequencing Center for Infectious Disease"/>
            <person name="Wu L."/>
            <person name="Ma J."/>
        </authorList>
    </citation>
    <scope>NUCLEOTIDE SEQUENCE [LARGE SCALE GENOMIC DNA]</scope>
    <source>
        <strain evidence="3">CGMCC 1.12750</strain>
    </source>
</reference>
<dbReference type="InterPro" id="IPR025230">
    <property type="entry name" value="DUF4172"/>
</dbReference>
<name>A0ABW2UPA5_9RHOB</name>
<dbReference type="InterPro" id="IPR003812">
    <property type="entry name" value="Fido"/>
</dbReference>
<feature type="domain" description="Fido" evidence="1">
    <location>
        <begin position="113"/>
        <end position="269"/>
    </location>
</feature>
<dbReference type="InterPro" id="IPR036597">
    <property type="entry name" value="Fido-like_dom_sf"/>
</dbReference>
<dbReference type="EMBL" id="JBHTFQ010000012">
    <property type="protein sequence ID" value="MFC7705950.1"/>
    <property type="molecule type" value="Genomic_DNA"/>
</dbReference>
<dbReference type="SUPFAM" id="SSF140931">
    <property type="entry name" value="Fic-like"/>
    <property type="match status" value="1"/>
</dbReference>
<dbReference type="PROSITE" id="PS51459">
    <property type="entry name" value="FIDO"/>
    <property type="match status" value="1"/>
</dbReference>
<dbReference type="InterPro" id="IPR040198">
    <property type="entry name" value="Fido_containing"/>
</dbReference>
<accession>A0ABW2UPA5</accession>
<dbReference type="PANTHER" id="PTHR13504:SF33">
    <property type="entry name" value="FIC FAMILY PROTEIN"/>
    <property type="match status" value="1"/>
</dbReference>
<evidence type="ECO:0000313" key="2">
    <source>
        <dbReference type="EMBL" id="MFC7705950.1"/>
    </source>
</evidence>
<evidence type="ECO:0000313" key="3">
    <source>
        <dbReference type="Proteomes" id="UP001596516"/>
    </source>
</evidence>
<dbReference type="PANTHER" id="PTHR13504">
    <property type="entry name" value="FIDO DOMAIN-CONTAINING PROTEIN DDB_G0283145"/>
    <property type="match status" value="1"/>
</dbReference>
<organism evidence="2 3">
    <name type="scientific">Plastorhodobacter daqingensis</name>
    <dbReference type="NCBI Taxonomy" id="1387281"/>
    <lineage>
        <taxon>Bacteria</taxon>
        <taxon>Pseudomonadati</taxon>
        <taxon>Pseudomonadota</taxon>
        <taxon>Alphaproteobacteria</taxon>
        <taxon>Rhodobacterales</taxon>
        <taxon>Paracoccaceae</taxon>
        <taxon>Plastorhodobacter</taxon>
    </lineage>
</organism>